<dbReference type="Proteomes" id="UP000325395">
    <property type="component" value="Unassembled WGS sequence"/>
</dbReference>
<gene>
    <name evidence="3" type="ORF">BDV36DRAFT_158796</name>
</gene>
<keyword evidence="1" id="KW-0812">Transmembrane</keyword>
<evidence type="ECO:0000259" key="2">
    <source>
        <dbReference type="Pfam" id="PF09995"/>
    </source>
</evidence>
<proteinExistence type="predicted"/>
<dbReference type="EMBL" id="ML735690">
    <property type="protein sequence ID" value="KAE8423242.1"/>
    <property type="molecule type" value="Genomic_DNA"/>
</dbReference>
<dbReference type="PANTHER" id="PTHR37539:SF1">
    <property type="entry name" value="ER-BOUND OXYGENASE MPAB_MPAB'_RUBBER OXYGENASE CATALYTIC DOMAIN-CONTAINING PROTEIN"/>
    <property type="match status" value="1"/>
</dbReference>
<accession>A0ABQ6X1N0</accession>
<reference evidence="3 4" key="1">
    <citation type="submission" date="2019-04" db="EMBL/GenBank/DDBJ databases">
        <authorList>
            <consortium name="DOE Joint Genome Institute"/>
            <person name="Mondo S."/>
            <person name="Kjaerbolling I."/>
            <person name="Vesth T."/>
            <person name="Frisvad J.C."/>
            <person name="Nybo J.L."/>
            <person name="Theobald S."/>
            <person name="Kildgaard S."/>
            <person name="Isbrandt T."/>
            <person name="Kuo A."/>
            <person name="Sato A."/>
            <person name="Lyhne E.K."/>
            <person name="Kogle M.E."/>
            <person name="Wiebenga A."/>
            <person name="Kun R.S."/>
            <person name="Lubbers R.J."/>
            <person name="Makela M.R."/>
            <person name="Barry K."/>
            <person name="Chovatia M."/>
            <person name="Clum A."/>
            <person name="Daum C."/>
            <person name="Haridas S."/>
            <person name="He G."/>
            <person name="LaButti K."/>
            <person name="Lipzen A."/>
            <person name="Riley R."/>
            <person name="Salamov A."/>
            <person name="Simmons B.A."/>
            <person name="Magnuson J.K."/>
            <person name="Henrissat B."/>
            <person name="Mortensen U.H."/>
            <person name="Larsen T.O."/>
            <person name="Devries R.P."/>
            <person name="Grigoriev I.V."/>
            <person name="Machida M."/>
            <person name="Baker S.E."/>
            <person name="Andersen M.R."/>
            <person name="Cantor M.N."/>
            <person name="Hua S.X."/>
        </authorList>
    </citation>
    <scope>NUCLEOTIDE SEQUENCE [LARGE SCALE GENOMIC DNA]</scope>
    <source>
        <strain evidence="3 4">CBS 117616</strain>
    </source>
</reference>
<evidence type="ECO:0000256" key="1">
    <source>
        <dbReference type="SAM" id="Phobius"/>
    </source>
</evidence>
<dbReference type="Pfam" id="PF09995">
    <property type="entry name" value="MPAB_Lcp_cat"/>
    <property type="match status" value="1"/>
</dbReference>
<keyword evidence="4" id="KW-1185">Reference proteome</keyword>
<keyword evidence="1" id="KW-0472">Membrane</keyword>
<feature type="transmembrane region" description="Helical" evidence="1">
    <location>
        <begin position="347"/>
        <end position="366"/>
    </location>
</feature>
<feature type="transmembrane region" description="Helical" evidence="1">
    <location>
        <begin position="447"/>
        <end position="472"/>
    </location>
</feature>
<dbReference type="InterPro" id="IPR018713">
    <property type="entry name" value="MPAB/Lcp_cat_dom"/>
</dbReference>
<dbReference type="PANTHER" id="PTHR37539">
    <property type="entry name" value="SECRETED PROTEIN-RELATED"/>
    <property type="match status" value="1"/>
</dbReference>
<feature type="domain" description="ER-bound oxygenase mpaB/mpaB'/Rubber oxygenase catalytic" evidence="2">
    <location>
        <begin position="122"/>
        <end position="343"/>
    </location>
</feature>
<dbReference type="InterPro" id="IPR037473">
    <property type="entry name" value="Lcp-like"/>
</dbReference>
<keyword evidence="1" id="KW-1133">Transmembrane helix</keyword>
<evidence type="ECO:0000313" key="3">
    <source>
        <dbReference type="EMBL" id="KAE8423242.1"/>
    </source>
</evidence>
<organism evidence="3 4">
    <name type="scientific">Aspergillus pseudocaelatus</name>
    <dbReference type="NCBI Taxonomy" id="1825620"/>
    <lineage>
        <taxon>Eukaryota</taxon>
        <taxon>Fungi</taxon>
        <taxon>Dikarya</taxon>
        <taxon>Ascomycota</taxon>
        <taxon>Pezizomycotina</taxon>
        <taxon>Eurotiomycetes</taxon>
        <taxon>Eurotiomycetidae</taxon>
        <taxon>Eurotiales</taxon>
        <taxon>Aspergillaceae</taxon>
        <taxon>Aspergillus</taxon>
        <taxon>Aspergillus subgen. Circumdati</taxon>
    </lineage>
</organism>
<protein>
    <recommendedName>
        <fullName evidence="2">ER-bound oxygenase mpaB/mpaB'/Rubber oxygenase catalytic domain-containing protein</fullName>
    </recommendedName>
</protein>
<sequence>MDTTLPPHSNAGDRISKWSYSFTWTDCHLSREKTETLRQQFDTLGAAALERLQFIRSSLLEDSKAKGISPPSNDLYTILQDYHREDEVLTQLWNETHTVPDWVNWEQLERGQRFFHRYIIANIVGFALQGFVAENSAASGVVEVLARTGSFSTRMLLKRLLETFQWLILVTHDLAAIQPGGEGHVATVRVRLLHSSVRQRILHLCRTKPHYFDIDRYGVPVNTLDSIHSISTFCCNPMWLQLPRFKITPSADEVEDYMALFRYLGYLLGTPTSYFETVEKGKHTMESMVAHELHTTETSRVVAYNFVECVANLPAPFHVSRKFIEAGSRWINGNEICDELDLGKPGFLYYLMFASYCVLVLGLAWLQRMIPMLDEFMIKLSRTLLYQGIVLRERTRFDFKHVPRMGKTIGREKYSPSEGNRPWQACKYPSYLNYTFFDITDIGHLELVCLTVALFTGGLLTGCMIKSGLWVYSRMWDVTM</sequence>
<name>A0ABQ6X1N0_9EURO</name>
<evidence type="ECO:0000313" key="4">
    <source>
        <dbReference type="Proteomes" id="UP000325395"/>
    </source>
</evidence>